<feature type="transmembrane region" description="Helical" evidence="1">
    <location>
        <begin position="143"/>
        <end position="165"/>
    </location>
</feature>
<keyword evidence="1" id="KW-0472">Membrane</keyword>
<feature type="transmembrane region" description="Helical" evidence="1">
    <location>
        <begin position="101"/>
        <end position="123"/>
    </location>
</feature>
<evidence type="ECO:0000313" key="3">
    <source>
        <dbReference type="Proteomes" id="UP000250222"/>
    </source>
</evidence>
<feature type="transmembrane region" description="Helical" evidence="1">
    <location>
        <begin position="170"/>
        <end position="188"/>
    </location>
</feature>
<dbReference type="AlphaFoldDB" id="A0A2Y9ALV8"/>
<name>A0A2Y9ALV8_9MICO</name>
<feature type="transmembrane region" description="Helical" evidence="1">
    <location>
        <begin position="37"/>
        <end position="58"/>
    </location>
</feature>
<proteinExistence type="predicted"/>
<reference evidence="2 3" key="1">
    <citation type="submission" date="2016-10" db="EMBL/GenBank/DDBJ databases">
        <authorList>
            <person name="Cai Z."/>
        </authorList>
    </citation>
    <scope>NUCLEOTIDE SEQUENCE [LARGE SCALE GENOMIC DNA]</scope>
    <source>
        <strain evidence="2 3">CGMCC 1.10826</strain>
    </source>
</reference>
<evidence type="ECO:0000256" key="1">
    <source>
        <dbReference type="SAM" id="Phobius"/>
    </source>
</evidence>
<feature type="transmembrane region" description="Helical" evidence="1">
    <location>
        <begin position="6"/>
        <end position="25"/>
    </location>
</feature>
<keyword evidence="3" id="KW-1185">Reference proteome</keyword>
<dbReference type="Proteomes" id="UP000250222">
    <property type="component" value="Unassembled WGS sequence"/>
</dbReference>
<dbReference type="EMBL" id="UETB01000012">
    <property type="protein sequence ID" value="SSA45155.1"/>
    <property type="molecule type" value="Genomic_DNA"/>
</dbReference>
<sequence>MDTVLFLAYTGIYLVLLAWGLALAVRRRRWWTPVNVPLLVVAGLVYDNAVLGLGRFIGEGALLEGLNLPRYWTHALVTPLLVVLAWHVVVRAGVGWARTRLAVVGAWVAAGALVALEVTHVVGLELEARREHGVLSYAPVEEAGGPPLMVLLVSAALLVAGFLVWRRQGWVWLLVGTALMSVGSAVPVPVESGAVTNLFEVVLLTSVLATTAFQDRRERAGRAPERAGQAGGAV</sequence>
<gene>
    <name evidence="2" type="ORF">SAMN05216184_11214</name>
</gene>
<dbReference type="RefSeq" id="WP_181424647.1">
    <property type="nucleotide sequence ID" value="NZ_QKLZ01000012.1"/>
</dbReference>
<feature type="transmembrane region" description="Helical" evidence="1">
    <location>
        <begin position="194"/>
        <end position="213"/>
    </location>
</feature>
<evidence type="ECO:0000313" key="2">
    <source>
        <dbReference type="EMBL" id="SSA45155.1"/>
    </source>
</evidence>
<organism evidence="2 3">
    <name type="scientific">Georgenia satyanarayanai</name>
    <dbReference type="NCBI Taxonomy" id="860221"/>
    <lineage>
        <taxon>Bacteria</taxon>
        <taxon>Bacillati</taxon>
        <taxon>Actinomycetota</taxon>
        <taxon>Actinomycetes</taxon>
        <taxon>Micrococcales</taxon>
        <taxon>Bogoriellaceae</taxon>
        <taxon>Georgenia</taxon>
    </lineage>
</organism>
<feature type="transmembrane region" description="Helical" evidence="1">
    <location>
        <begin position="70"/>
        <end position="89"/>
    </location>
</feature>
<keyword evidence="1" id="KW-0812">Transmembrane</keyword>
<protein>
    <submittedName>
        <fullName evidence="2">Uncharacterized protein</fullName>
    </submittedName>
</protein>
<keyword evidence="1" id="KW-1133">Transmembrane helix</keyword>
<accession>A0A2Y9ALV8</accession>